<organism evidence="1 2">
    <name type="scientific">Sordaria brevicollis</name>
    <dbReference type="NCBI Taxonomy" id="83679"/>
    <lineage>
        <taxon>Eukaryota</taxon>
        <taxon>Fungi</taxon>
        <taxon>Dikarya</taxon>
        <taxon>Ascomycota</taxon>
        <taxon>Pezizomycotina</taxon>
        <taxon>Sordariomycetes</taxon>
        <taxon>Sordariomycetidae</taxon>
        <taxon>Sordariales</taxon>
        <taxon>Sordariaceae</taxon>
        <taxon>Sordaria</taxon>
    </lineage>
</organism>
<reference evidence="1" key="1">
    <citation type="journal article" date="2023" name="Mol. Phylogenet. Evol.">
        <title>Genome-scale phylogeny and comparative genomics of the fungal order Sordariales.</title>
        <authorList>
            <person name="Hensen N."/>
            <person name="Bonometti L."/>
            <person name="Westerberg I."/>
            <person name="Brannstrom I.O."/>
            <person name="Guillou S."/>
            <person name="Cros-Aarteil S."/>
            <person name="Calhoun S."/>
            <person name="Haridas S."/>
            <person name="Kuo A."/>
            <person name="Mondo S."/>
            <person name="Pangilinan J."/>
            <person name="Riley R."/>
            <person name="LaButti K."/>
            <person name="Andreopoulos B."/>
            <person name="Lipzen A."/>
            <person name="Chen C."/>
            <person name="Yan M."/>
            <person name="Daum C."/>
            <person name="Ng V."/>
            <person name="Clum A."/>
            <person name="Steindorff A."/>
            <person name="Ohm R.A."/>
            <person name="Martin F."/>
            <person name="Silar P."/>
            <person name="Natvig D.O."/>
            <person name="Lalanne C."/>
            <person name="Gautier V."/>
            <person name="Ament-Velasquez S.L."/>
            <person name="Kruys A."/>
            <person name="Hutchinson M.I."/>
            <person name="Powell A.J."/>
            <person name="Barry K."/>
            <person name="Miller A.N."/>
            <person name="Grigoriev I.V."/>
            <person name="Debuchy R."/>
            <person name="Gladieux P."/>
            <person name="Hiltunen Thoren M."/>
            <person name="Johannesson H."/>
        </authorList>
    </citation>
    <scope>NUCLEOTIDE SEQUENCE</scope>
    <source>
        <strain evidence="1">FGSC 1904</strain>
    </source>
</reference>
<protein>
    <submittedName>
        <fullName evidence="1">Uncharacterized protein</fullName>
    </submittedName>
</protein>
<proteinExistence type="predicted"/>
<evidence type="ECO:0000313" key="2">
    <source>
        <dbReference type="Proteomes" id="UP001281003"/>
    </source>
</evidence>
<gene>
    <name evidence="1" type="ORF">B0T20DRAFT_424385</name>
</gene>
<name>A0AAE0P1J1_SORBR</name>
<dbReference type="EMBL" id="JAUTDP010000013">
    <property type="protein sequence ID" value="KAK3391648.1"/>
    <property type="molecule type" value="Genomic_DNA"/>
</dbReference>
<sequence length="110" mass="12682">MLMVSALLQAVRLWQLHYIPFDFCCALYLLFMIHQTAKSALLYPPTIWNQGFRTKKGLSSLASSSQIDKLRYLLPRHTEESELAIRAKLSARVVSSTHGSLYRILIHCRF</sequence>
<evidence type="ECO:0000313" key="1">
    <source>
        <dbReference type="EMBL" id="KAK3391648.1"/>
    </source>
</evidence>
<dbReference type="Proteomes" id="UP001281003">
    <property type="component" value="Unassembled WGS sequence"/>
</dbReference>
<accession>A0AAE0P1J1</accession>
<keyword evidence="2" id="KW-1185">Reference proteome</keyword>
<comment type="caution">
    <text evidence="1">The sequence shown here is derived from an EMBL/GenBank/DDBJ whole genome shotgun (WGS) entry which is preliminary data.</text>
</comment>
<reference evidence="1" key="2">
    <citation type="submission" date="2023-07" db="EMBL/GenBank/DDBJ databases">
        <authorList>
            <consortium name="Lawrence Berkeley National Laboratory"/>
            <person name="Haridas S."/>
            <person name="Hensen N."/>
            <person name="Bonometti L."/>
            <person name="Westerberg I."/>
            <person name="Brannstrom I.O."/>
            <person name="Guillou S."/>
            <person name="Cros-Aarteil S."/>
            <person name="Calhoun S."/>
            <person name="Kuo A."/>
            <person name="Mondo S."/>
            <person name="Pangilinan J."/>
            <person name="Riley R."/>
            <person name="LaButti K."/>
            <person name="Andreopoulos B."/>
            <person name="Lipzen A."/>
            <person name="Chen C."/>
            <person name="Yanf M."/>
            <person name="Daum C."/>
            <person name="Ng V."/>
            <person name="Clum A."/>
            <person name="Steindorff A."/>
            <person name="Ohm R."/>
            <person name="Martin F."/>
            <person name="Silar P."/>
            <person name="Natvig D."/>
            <person name="Lalanne C."/>
            <person name="Gautier V."/>
            <person name="Ament-velasquez S.L."/>
            <person name="Kruys A."/>
            <person name="Hutchinson M.I."/>
            <person name="Powell A.J."/>
            <person name="Barry K."/>
            <person name="Miller A.N."/>
            <person name="Grigoriev I.V."/>
            <person name="Debuchy R."/>
            <person name="Gladieux P."/>
            <person name="Thoren M.H."/>
            <person name="Johannesson H."/>
        </authorList>
    </citation>
    <scope>NUCLEOTIDE SEQUENCE</scope>
    <source>
        <strain evidence="1">FGSC 1904</strain>
    </source>
</reference>
<dbReference type="AlphaFoldDB" id="A0AAE0P1J1"/>